<feature type="binding site" evidence="2">
    <location>
        <begin position="545"/>
        <end position="546"/>
    </location>
    <ligand>
        <name>FAD</name>
        <dbReference type="ChEBI" id="CHEBI:57692"/>
    </ligand>
</feature>
<dbReference type="GO" id="GO:0050660">
    <property type="term" value="F:flavin adenine dinucleotide binding"/>
    <property type="evidence" value="ECO:0007669"/>
    <property type="project" value="InterPro"/>
</dbReference>
<dbReference type="PANTHER" id="PTHR11552">
    <property type="entry name" value="GLUCOSE-METHANOL-CHOLINE GMC OXIDOREDUCTASE"/>
    <property type="match status" value="1"/>
</dbReference>
<dbReference type="Pfam" id="PF00732">
    <property type="entry name" value="GMC_oxred_N"/>
    <property type="match status" value="1"/>
</dbReference>
<feature type="binding site" evidence="2">
    <location>
        <position position="235"/>
    </location>
    <ligand>
        <name>FAD</name>
        <dbReference type="ChEBI" id="CHEBI:57692"/>
    </ligand>
</feature>
<evidence type="ECO:0000313" key="6">
    <source>
        <dbReference type="Proteomes" id="UP001310890"/>
    </source>
</evidence>
<accession>A0AAN7YPT8</accession>
<dbReference type="Proteomes" id="UP001310890">
    <property type="component" value="Unassembled WGS sequence"/>
</dbReference>
<evidence type="ECO:0000313" key="5">
    <source>
        <dbReference type="EMBL" id="KAK5113661.1"/>
    </source>
</evidence>
<comment type="caution">
    <text evidence="5">The sequence shown here is derived from an EMBL/GenBank/DDBJ whole genome shotgun (WGS) entry which is preliminary data.</text>
</comment>
<sequence length="643" mass="70701">MGIYTKLPSDLGEVDVIVAGGGLAGCVVAGRLAEADPNLSILIIEQGLNSYGAPEVVHPGLYPRNLFPNSKYTLFWQGNESPQLADRKPIVPSGGTLGGGSAINWMVYTRGQRSDYDSWETEGWAANDMLPFMKKFETYHGVGDKESHGHDGPVNVSKGTHTCKEAEQAFIDASNEMGYSELKDLQNLDANNATERWLKYIGPNGRRQDAAHRYVYPKINSGEYPNLHVVCEKQVIRVLFDENKKAVGVEYQTNPKFLPNPEFMTAKQTPRTVKARKMVILSAGANATPLILERSGVGNKEILERASVPLVEELPGVGHDYQDHHLTLYAYRTNLSSKDTINALSDGRVDIAEAIKNTDERLGTNAMDASGKFRPTEQDVDALGPEFRAAWDRDFKDVADRPLMIIALYLCYYGDHSMLPDDAEYVSMANWTAYPYSRGSIHITSQDVNAPIDFDVGYLKDANDIDLKKHIWAYKLQREIWRRMPIFRGELASSHPCFPEGSKAAVIEKCDGPVPNQGKEDKIEYSAEDDKAIEQKIREIVSTTWHSLGTAKMAPRDQKGVLDPSCSVYGIQNLKVADLSLCPQNVGANTGGTAFVVGERAADIFIKELGLSLGGGVGDEGKRRDSGNTVKGEVGGQNVVPVN</sequence>
<protein>
    <recommendedName>
        <fullName evidence="4">Glucose-methanol-choline oxidoreductase N-terminal domain-containing protein</fullName>
    </recommendedName>
</protein>
<dbReference type="SUPFAM" id="SSF54373">
    <property type="entry name" value="FAD-linked reductases, C-terminal domain"/>
    <property type="match status" value="1"/>
</dbReference>
<dbReference type="PROSITE" id="PS51257">
    <property type="entry name" value="PROKAR_LIPOPROTEIN"/>
    <property type="match status" value="1"/>
</dbReference>
<organism evidence="5 6">
    <name type="scientific">Meristemomyces frigidus</name>
    <dbReference type="NCBI Taxonomy" id="1508187"/>
    <lineage>
        <taxon>Eukaryota</taxon>
        <taxon>Fungi</taxon>
        <taxon>Dikarya</taxon>
        <taxon>Ascomycota</taxon>
        <taxon>Pezizomycotina</taxon>
        <taxon>Dothideomycetes</taxon>
        <taxon>Dothideomycetidae</taxon>
        <taxon>Mycosphaerellales</taxon>
        <taxon>Teratosphaeriaceae</taxon>
        <taxon>Meristemomyces</taxon>
    </lineage>
</organism>
<dbReference type="InterPro" id="IPR012132">
    <property type="entry name" value="GMC_OxRdtase"/>
</dbReference>
<dbReference type="InterPro" id="IPR000172">
    <property type="entry name" value="GMC_OxRdtase_N"/>
</dbReference>
<dbReference type="InterPro" id="IPR036188">
    <property type="entry name" value="FAD/NAD-bd_sf"/>
</dbReference>
<keyword evidence="2" id="KW-0285">Flavoprotein</keyword>
<reference evidence="5" key="1">
    <citation type="submission" date="2023-08" db="EMBL/GenBank/DDBJ databases">
        <title>Black Yeasts Isolated from many extreme environments.</title>
        <authorList>
            <person name="Coleine C."/>
            <person name="Stajich J.E."/>
            <person name="Selbmann L."/>
        </authorList>
    </citation>
    <scope>NUCLEOTIDE SEQUENCE</scope>
    <source>
        <strain evidence="5">CCFEE 5401</strain>
    </source>
</reference>
<dbReference type="EMBL" id="JAVRRL010000022">
    <property type="protein sequence ID" value="KAK5113661.1"/>
    <property type="molecule type" value="Genomic_DNA"/>
</dbReference>
<dbReference type="GO" id="GO:0016614">
    <property type="term" value="F:oxidoreductase activity, acting on CH-OH group of donors"/>
    <property type="evidence" value="ECO:0007669"/>
    <property type="project" value="InterPro"/>
</dbReference>
<feature type="region of interest" description="Disordered" evidence="3">
    <location>
        <begin position="617"/>
        <end position="643"/>
    </location>
</feature>
<dbReference type="AlphaFoldDB" id="A0AAN7YPT8"/>
<dbReference type="Pfam" id="PF05199">
    <property type="entry name" value="GMC_oxred_C"/>
    <property type="match status" value="1"/>
</dbReference>
<dbReference type="PROSITE" id="PS00624">
    <property type="entry name" value="GMC_OXRED_2"/>
    <property type="match status" value="1"/>
</dbReference>
<dbReference type="PIRSF" id="PIRSF000137">
    <property type="entry name" value="Alcohol_oxidase"/>
    <property type="match status" value="1"/>
</dbReference>
<evidence type="ECO:0000256" key="1">
    <source>
        <dbReference type="ARBA" id="ARBA00010790"/>
    </source>
</evidence>
<dbReference type="InterPro" id="IPR007867">
    <property type="entry name" value="GMC_OxRtase_C"/>
</dbReference>
<name>A0AAN7YPT8_9PEZI</name>
<dbReference type="Gene3D" id="3.50.50.60">
    <property type="entry name" value="FAD/NAD(P)-binding domain"/>
    <property type="match status" value="1"/>
</dbReference>
<evidence type="ECO:0000256" key="2">
    <source>
        <dbReference type="PIRSR" id="PIRSR000137-2"/>
    </source>
</evidence>
<keyword evidence="2" id="KW-0274">FAD</keyword>
<gene>
    <name evidence="5" type="ORF">LTR62_003288</name>
</gene>
<dbReference type="Gene3D" id="3.30.560.10">
    <property type="entry name" value="Glucose Oxidase, domain 3"/>
    <property type="match status" value="1"/>
</dbReference>
<comment type="similarity">
    <text evidence="1">Belongs to the GMC oxidoreductase family.</text>
</comment>
<proteinExistence type="inferred from homology"/>
<dbReference type="PANTHER" id="PTHR11552:SF78">
    <property type="entry name" value="GLUCOSE-METHANOL-CHOLINE OXIDOREDUCTASE N-TERMINAL DOMAIN-CONTAINING PROTEIN"/>
    <property type="match status" value="1"/>
</dbReference>
<feature type="binding site" evidence="2">
    <location>
        <begin position="104"/>
        <end position="107"/>
    </location>
    <ligand>
        <name>FAD</name>
        <dbReference type="ChEBI" id="CHEBI:57692"/>
    </ligand>
</feature>
<dbReference type="SUPFAM" id="SSF51905">
    <property type="entry name" value="FAD/NAD(P)-binding domain"/>
    <property type="match status" value="1"/>
</dbReference>
<comment type="cofactor">
    <cofactor evidence="2">
        <name>FAD</name>
        <dbReference type="ChEBI" id="CHEBI:57692"/>
    </cofactor>
</comment>
<feature type="domain" description="Glucose-methanol-choline oxidoreductase N-terminal" evidence="4">
    <location>
        <begin position="284"/>
        <end position="298"/>
    </location>
</feature>
<evidence type="ECO:0000259" key="4">
    <source>
        <dbReference type="PROSITE" id="PS00624"/>
    </source>
</evidence>
<evidence type="ECO:0000256" key="3">
    <source>
        <dbReference type="SAM" id="MobiDB-lite"/>
    </source>
</evidence>